<evidence type="ECO:0008006" key="10">
    <source>
        <dbReference type="Google" id="ProtNLM"/>
    </source>
</evidence>
<keyword evidence="4" id="KW-0411">Iron-sulfur</keyword>
<dbReference type="NCBIfam" id="NF004784">
    <property type="entry name" value="PRK06131.1"/>
    <property type="match status" value="1"/>
</dbReference>
<organism evidence="8 9">
    <name type="scientific">Knufia peltigerae</name>
    <dbReference type="NCBI Taxonomy" id="1002370"/>
    <lineage>
        <taxon>Eukaryota</taxon>
        <taxon>Fungi</taxon>
        <taxon>Dikarya</taxon>
        <taxon>Ascomycota</taxon>
        <taxon>Pezizomycotina</taxon>
        <taxon>Eurotiomycetes</taxon>
        <taxon>Chaetothyriomycetidae</taxon>
        <taxon>Chaetothyriales</taxon>
        <taxon>Trichomeriaceae</taxon>
        <taxon>Knufia</taxon>
    </lineage>
</organism>
<evidence type="ECO:0000256" key="2">
    <source>
        <dbReference type="ARBA" id="ARBA00022723"/>
    </source>
</evidence>
<evidence type="ECO:0000256" key="5">
    <source>
        <dbReference type="ARBA" id="ARBA00023239"/>
    </source>
</evidence>
<dbReference type="SUPFAM" id="SSF143975">
    <property type="entry name" value="IlvD/EDD N-terminal domain-like"/>
    <property type="match status" value="1"/>
</dbReference>
<dbReference type="GO" id="GO:0046872">
    <property type="term" value="F:metal ion binding"/>
    <property type="evidence" value="ECO:0007669"/>
    <property type="project" value="UniProtKB-KW"/>
</dbReference>
<dbReference type="Proteomes" id="UP001172681">
    <property type="component" value="Unassembled WGS sequence"/>
</dbReference>
<dbReference type="InterPro" id="IPR037237">
    <property type="entry name" value="IlvD/EDD_N"/>
</dbReference>
<accession>A0AA38YFY8</accession>
<protein>
    <recommendedName>
        <fullName evidence="10">Dihydroxy-acid dehydratase</fullName>
    </recommendedName>
</protein>
<keyword evidence="3" id="KW-0408">Iron</keyword>
<evidence type="ECO:0000313" key="8">
    <source>
        <dbReference type="EMBL" id="KAJ9646707.1"/>
    </source>
</evidence>
<dbReference type="GO" id="GO:0051536">
    <property type="term" value="F:iron-sulfur cluster binding"/>
    <property type="evidence" value="ECO:0007669"/>
    <property type="project" value="UniProtKB-KW"/>
</dbReference>
<dbReference type="InterPro" id="IPR000581">
    <property type="entry name" value="ILV_EDD_N"/>
</dbReference>
<name>A0AA38YFY8_9EURO</name>
<dbReference type="InterPro" id="IPR042096">
    <property type="entry name" value="Dihydro-acid_dehy_C"/>
</dbReference>
<dbReference type="SUPFAM" id="SSF52016">
    <property type="entry name" value="LeuD/IlvD-like"/>
    <property type="match status" value="1"/>
</dbReference>
<evidence type="ECO:0000259" key="6">
    <source>
        <dbReference type="Pfam" id="PF00920"/>
    </source>
</evidence>
<dbReference type="Gene3D" id="3.50.30.80">
    <property type="entry name" value="IlvD/EDD C-terminal domain-like"/>
    <property type="match status" value="1"/>
</dbReference>
<keyword evidence="5" id="KW-0456">Lyase</keyword>
<dbReference type="AlphaFoldDB" id="A0AA38YFY8"/>
<evidence type="ECO:0000259" key="7">
    <source>
        <dbReference type="Pfam" id="PF24877"/>
    </source>
</evidence>
<dbReference type="GO" id="GO:0016836">
    <property type="term" value="F:hydro-lyase activity"/>
    <property type="evidence" value="ECO:0007669"/>
    <property type="project" value="UniProtKB-ARBA"/>
</dbReference>
<reference evidence="8" key="1">
    <citation type="submission" date="2022-10" db="EMBL/GenBank/DDBJ databases">
        <title>Culturing micro-colonial fungi from biological soil crusts in the Mojave desert and describing Neophaeococcomyces mojavensis, and introducing the new genera and species Taxawa tesnikishii.</title>
        <authorList>
            <person name="Kurbessoian T."/>
            <person name="Stajich J.E."/>
        </authorList>
    </citation>
    <scope>NUCLEOTIDE SEQUENCE</scope>
    <source>
        <strain evidence="8">TK_35</strain>
    </source>
</reference>
<dbReference type="Pfam" id="PF00920">
    <property type="entry name" value="ILVD_EDD_N"/>
    <property type="match status" value="1"/>
</dbReference>
<evidence type="ECO:0000256" key="3">
    <source>
        <dbReference type="ARBA" id="ARBA00023004"/>
    </source>
</evidence>
<dbReference type="Pfam" id="PF24877">
    <property type="entry name" value="ILV_EDD_C"/>
    <property type="match status" value="1"/>
</dbReference>
<evidence type="ECO:0000313" key="9">
    <source>
        <dbReference type="Proteomes" id="UP001172681"/>
    </source>
</evidence>
<dbReference type="InterPro" id="IPR052352">
    <property type="entry name" value="Sugar_Degrad_Dehydratases"/>
</dbReference>
<feature type="domain" description="Dihydroxy-acid/6-phosphogluconate dehydratase C-terminal" evidence="7">
    <location>
        <begin position="392"/>
        <end position="596"/>
    </location>
</feature>
<feature type="domain" description="Dihydroxy-acid/6-phosphogluconate dehydratase N-terminal" evidence="6">
    <location>
        <begin position="60"/>
        <end position="375"/>
    </location>
</feature>
<dbReference type="PANTHER" id="PTHR43183">
    <property type="entry name" value="HYPOTHETICAL DIHYDROXYACID DEHYDRATASE (EUROFUNG)-RELATED"/>
    <property type="match status" value="1"/>
</dbReference>
<keyword evidence="2" id="KW-0479">Metal-binding</keyword>
<proteinExistence type="inferred from homology"/>
<dbReference type="PANTHER" id="PTHR43183:SF1">
    <property type="entry name" value="HYPOTHETICAL DIHYDROXY-ACID DEHYDRATASE (EUROFUNG)-RELATED"/>
    <property type="match status" value="1"/>
</dbReference>
<comment type="similarity">
    <text evidence="1">Belongs to the IlvD/Edd family.</text>
</comment>
<keyword evidence="9" id="KW-1185">Reference proteome</keyword>
<gene>
    <name evidence="8" type="ORF">H2204_000399</name>
</gene>
<sequence length="610" mass="65118">MTRQIDNGTVSLRDDYDLSQKIPSYGLRQGLTSYGDAHFSLFLRKVFIKALGYSEEALNRPIIGIINTQSSFSPCHANGSQLIEAAKRGILLAGGLPMDFPTISLHEAFSSPTSMFLRNLMSMDTEEMIRAQPMDACIMIGGCDKTVPAQLMGGISANKPVLPLITGPMLPGSFRGKRLGACTDCRNNWATYRAGGVDMEDIRAINEELAPTAGTCGVMGTASTMACITAALGMMPLEGASAPAVSSMRLRVAEATGLNAVKIVASGGALAPQSLLTKESFLNAIVVLQAIGGSTNAVVHLMAIINRHPALVNTINLDTFTEIGQRVPLIVDLKPSGDNYMSDFHNAGGMGALLLTLRPLLHLDTMTITGQTLGQVLNALPPSTGTFPYSKQIIRPLSDPLYPSSSLVVVRGNLAPNGAIIKASASKYRHLLSHTGPAVVFHNTADLASRIDDPDLNVTKSSVLVLQGVGPIGNPGMPEAGVIPIPRKLAADGVQDMLRISDGRMSGTAGGTIVLHISPESAIQESVFGIIQDGDMIGFDCIQRTIILQVDDNEIRRRIQSRIDSTREKVMLQNRIVRRGYRGLYERCVNQAETGADFDFLTASGPVSHE</sequence>
<evidence type="ECO:0000256" key="4">
    <source>
        <dbReference type="ARBA" id="ARBA00023014"/>
    </source>
</evidence>
<dbReference type="PROSITE" id="PS00886">
    <property type="entry name" value="ILVD_EDD_1"/>
    <property type="match status" value="1"/>
</dbReference>
<evidence type="ECO:0000256" key="1">
    <source>
        <dbReference type="ARBA" id="ARBA00006486"/>
    </source>
</evidence>
<dbReference type="InterPro" id="IPR056740">
    <property type="entry name" value="ILV_EDD_C"/>
</dbReference>
<dbReference type="InterPro" id="IPR020558">
    <property type="entry name" value="DiOHA_6PGluconate_deHydtase_CS"/>
</dbReference>
<dbReference type="EMBL" id="JAPDRN010000002">
    <property type="protein sequence ID" value="KAJ9646707.1"/>
    <property type="molecule type" value="Genomic_DNA"/>
</dbReference>
<comment type="caution">
    <text evidence="8">The sequence shown here is derived from an EMBL/GenBank/DDBJ whole genome shotgun (WGS) entry which is preliminary data.</text>
</comment>